<feature type="compositionally biased region" description="Basic and acidic residues" evidence="1">
    <location>
        <begin position="1"/>
        <end position="40"/>
    </location>
</feature>
<proteinExistence type="predicted"/>
<evidence type="ECO:0000256" key="1">
    <source>
        <dbReference type="SAM" id="MobiDB-lite"/>
    </source>
</evidence>
<gene>
    <name evidence="2" type="ORF">HF394_08495</name>
</gene>
<dbReference type="RefSeq" id="WP_157833097.1">
    <property type="nucleotide sequence ID" value="NZ_CP051177.1"/>
</dbReference>
<feature type="region of interest" description="Disordered" evidence="1">
    <location>
        <begin position="1"/>
        <end position="50"/>
    </location>
</feature>
<dbReference type="STRING" id="459472.SAMN04487975_10279"/>
<sequence length="50" mass="6238">MARDKNLEELKDTVRKQEFREETQEVKEQTRFPNERREQNDLDNEDQENK</sequence>
<protein>
    <submittedName>
        <fullName evidence="2">Uncharacterized protein</fullName>
    </submittedName>
</protein>
<accession>A0A1G7YGQ1</accession>
<organism evidence="2 3">
    <name type="scientific">Planococcus glaciei</name>
    <dbReference type="NCBI Taxonomy" id="459472"/>
    <lineage>
        <taxon>Bacteria</taxon>
        <taxon>Bacillati</taxon>
        <taxon>Bacillota</taxon>
        <taxon>Bacilli</taxon>
        <taxon>Bacillales</taxon>
        <taxon>Caryophanaceae</taxon>
        <taxon>Planococcus</taxon>
    </lineage>
</organism>
<feature type="compositionally biased region" description="Acidic residues" evidence="1">
    <location>
        <begin position="41"/>
        <end position="50"/>
    </location>
</feature>
<evidence type="ECO:0000313" key="2">
    <source>
        <dbReference type="EMBL" id="QKX50615.1"/>
    </source>
</evidence>
<dbReference type="EMBL" id="CP051177">
    <property type="protein sequence ID" value="QKX50615.1"/>
    <property type="molecule type" value="Genomic_DNA"/>
</dbReference>
<name>A0A1G7YGQ1_9BACL</name>
<reference evidence="3" key="1">
    <citation type="submission" date="2020-06" db="EMBL/GenBank/DDBJ databases">
        <title>Isolation of Planomicrobium glaciei.</title>
        <authorList>
            <person name="Malisova L."/>
            <person name="Safrankova R."/>
            <person name="Jakubu V."/>
            <person name="Spanelova P."/>
        </authorList>
    </citation>
    <scope>NUCLEOTIDE SEQUENCE [LARGE SCALE GENOMIC DNA]</scope>
    <source>
        <strain evidence="3">NRL-ATB46093</strain>
    </source>
</reference>
<dbReference type="AlphaFoldDB" id="A0A1G7YGQ1"/>
<evidence type="ECO:0000313" key="3">
    <source>
        <dbReference type="Proteomes" id="UP000509222"/>
    </source>
</evidence>
<keyword evidence="3" id="KW-1185">Reference proteome</keyword>
<dbReference type="Proteomes" id="UP000509222">
    <property type="component" value="Chromosome"/>
</dbReference>